<evidence type="ECO:0000313" key="2">
    <source>
        <dbReference type="EMBL" id="AMO38939.1"/>
    </source>
</evidence>
<feature type="signal peptide" evidence="1">
    <location>
        <begin position="1"/>
        <end position="23"/>
    </location>
</feature>
<keyword evidence="1" id="KW-0732">Signal</keyword>
<feature type="chain" id="PRO_5007798195" evidence="1">
    <location>
        <begin position="24"/>
        <end position="214"/>
    </location>
</feature>
<name>A0A127KAE7_9RHOO</name>
<gene>
    <name evidence="2" type="ORF">AC731_001570</name>
</gene>
<dbReference type="Pfam" id="PF14559">
    <property type="entry name" value="TPR_19"/>
    <property type="match status" value="1"/>
</dbReference>
<dbReference type="AlphaFoldDB" id="A0A127KAE7"/>
<dbReference type="Gene3D" id="1.25.40.10">
    <property type="entry name" value="Tetratricopeptide repeat domain"/>
    <property type="match status" value="1"/>
</dbReference>
<sequence length="214" mass="22992">MRRMLFAAALSFGLPAAAQQAGAPEALVAPIQVRWAEIKYQQPAKEQAQLYRSLAEQAHQMSEAHPNEAAVLIWEGIVLLSEAGARGGLGALSLAKDAKAVLEESLKLDEHALDGSAYTSLATLYAKVPGWPLGFGDKAQAEALFKKSLAINPDGIDPNYFYGEYLIETGRISEGRVFLERALNAPPRPGRALADTGRQGEIRALLARAAREGN</sequence>
<keyword evidence="3" id="KW-1185">Reference proteome</keyword>
<dbReference type="KEGG" id="thu:AC731_001570"/>
<evidence type="ECO:0000256" key="1">
    <source>
        <dbReference type="SAM" id="SignalP"/>
    </source>
</evidence>
<dbReference type="STRING" id="1134435.AC731_001570"/>
<organism evidence="2 3">
    <name type="scientific">Thauera humireducens</name>
    <dbReference type="NCBI Taxonomy" id="1134435"/>
    <lineage>
        <taxon>Bacteria</taxon>
        <taxon>Pseudomonadati</taxon>
        <taxon>Pseudomonadota</taxon>
        <taxon>Betaproteobacteria</taxon>
        <taxon>Rhodocyclales</taxon>
        <taxon>Zoogloeaceae</taxon>
        <taxon>Thauera</taxon>
    </lineage>
</organism>
<protein>
    <submittedName>
        <fullName evidence="2">Uncharacterized protein</fullName>
    </submittedName>
</protein>
<dbReference type="EMBL" id="CP014646">
    <property type="protein sequence ID" value="AMO38939.1"/>
    <property type="molecule type" value="Genomic_DNA"/>
</dbReference>
<dbReference type="SUPFAM" id="SSF48452">
    <property type="entry name" value="TPR-like"/>
    <property type="match status" value="1"/>
</dbReference>
<proteinExistence type="predicted"/>
<accession>A0A127KAE7</accession>
<dbReference type="InterPro" id="IPR011990">
    <property type="entry name" value="TPR-like_helical_dom_sf"/>
</dbReference>
<dbReference type="Proteomes" id="UP000036902">
    <property type="component" value="Chromosome"/>
</dbReference>
<evidence type="ECO:0000313" key="3">
    <source>
        <dbReference type="Proteomes" id="UP000036902"/>
    </source>
</evidence>
<reference evidence="3" key="1">
    <citation type="submission" date="2016-03" db="EMBL/GenBank/DDBJ databases">
        <authorList>
            <person name="Ma C."/>
            <person name="Zhou S."/>
            <person name="Yang G."/>
        </authorList>
    </citation>
    <scope>NUCLEOTIDE SEQUENCE [LARGE SCALE GENOMIC DNA]</scope>
    <source>
        <strain evidence="3">SgZ-1</strain>
    </source>
</reference>